<dbReference type="EMBL" id="CAJPIZ010024797">
    <property type="protein sequence ID" value="CAG2118575.1"/>
    <property type="molecule type" value="Genomic_DNA"/>
</dbReference>
<evidence type="ECO:0000313" key="4">
    <source>
        <dbReference type="EMBL" id="CAD7641158.1"/>
    </source>
</evidence>
<sequence length="270" mass="29746">MFAVKVGAILTLLIVAFIATSAQQDITTSVTNSTDSTGADTKPSDWEREDTDSTTDSDSDGDYYFNDDKPVSRNTTDGNTDTEYEDYGADGEGRDGGDDEAECTGTGPTFLDKWRVLYERGKNATIKKHVDHINDTSNVLKVFKENLEFLFKPNDDSRERYKAIEFFSEIDLGLGHECLTAMTQLIMAIGNGEIWALKFIDSMGRPLTSGFAEGLQSNFGEYSECLAITSPKTSKNTAVINGQYCLVKAIMPFPPIHSLNMDAMGDDKQL</sequence>
<dbReference type="OrthoDB" id="8066590at2759"/>
<gene>
    <name evidence="4" type="ORF">OSB1V03_LOCUS18526</name>
</gene>
<organism evidence="4">
    <name type="scientific">Medioppia subpectinata</name>
    <dbReference type="NCBI Taxonomy" id="1979941"/>
    <lineage>
        <taxon>Eukaryota</taxon>
        <taxon>Metazoa</taxon>
        <taxon>Ecdysozoa</taxon>
        <taxon>Arthropoda</taxon>
        <taxon>Chelicerata</taxon>
        <taxon>Arachnida</taxon>
        <taxon>Acari</taxon>
        <taxon>Acariformes</taxon>
        <taxon>Sarcoptiformes</taxon>
        <taxon>Oribatida</taxon>
        <taxon>Brachypylina</taxon>
        <taxon>Oppioidea</taxon>
        <taxon>Oppiidae</taxon>
        <taxon>Medioppia</taxon>
    </lineage>
</organism>
<evidence type="ECO:0000259" key="3">
    <source>
        <dbReference type="Pfam" id="PF20146"/>
    </source>
</evidence>
<dbReference type="EMBL" id="OC879372">
    <property type="protein sequence ID" value="CAD7641158.1"/>
    <property type="molecule type" value="Genomic_DNA"/>
</dbReference>
<feature type="compositionally biased region" description="Acidic residues" evidence="1">
    <location>
        <begin position="80"/>
        <end position="89"/>
    </location>
</feature>
<keyword evidence="2" id="KW-0732">Signal</keyword>
<protein>
    <recommendedName>
        <fullName evidence="3">Nose resistant-to-fluoxetine protein N-terminal domain-containing protein</fullName>
    </recommendedName>
</protein>
<feature type="chain" id="PRO_5035592136" description="Nose resistant-to-fluoxetine protein N-terminal domain-containing protein" evidence="2">
    <location>
        <begin position="23"/>
        <end position="270"/>
    </location>
</feature>
<feature type="non-terminal residue" evidence="4">
    <location>
        <position position="270"/>
    </location>
</feature>
<evidence type="ECO:0000256" key="1">
    <source>
        <dbReference type="SAM" id="MobiDB-lite"/>
    </source>
</evidence>
<proteinExistence type="predicted"/>
<evidence type="ECO:0000313" key="5">
    <source>
        <dbReference type="Proteomes" id="UP000759131"/>
    </source>
</evidence>
<keyword evidence="5" id="KW-1185">Reference proteome</keyword>
<evidence type="ECO:0000256" key="2">
    <source>
        <dbReference type="SAM" id="SignalP"/>
    </source>
</evidence>
<dbReference type="Proteomes" id="UP000759131">
    <property type="component" value="Unassembled WGS sequence"/>
</dbReference>
<feature type="domain" description="Nose resistant-to-fluoxetine protein N-terminal" evidence="3">
    <location>
        <begin position="178"/>
        <end position="248"/>
    </location>
</feature>
<feature type="compositionally biased region" description="Polar residues" evidence="1">
    <location>
        <begin position="26"/>
        <end position="39"/>
    </location>
</feature>
<feature type="signal peptide" evidence="2">
    <location>
        <begin position="1"/>
        <end position="22"/>
    </location>
</feature>
<reference evidence="4" key="1">
    <citation type="submission" date="2020-11" db="EMBL/GenBank/DDBJ databases">
        <authorList>
            <person name="Tran Van P."/>
        </authorList>
    </citation>
    <scope>NUCLEOTIDE SEQUENCE</scope>
</reference>
<dbReference type="Pfam" id="PF20146">
    <property type="entry name" value="NRF"/>
    <property type="match status" value="1"/>
</dbReference>
<dbReference type="AlphaFoldDB" id="A0A7R9LGJ1"/>
<accession>A0A7R9LGJ1</accession>
<dbReference type="InterPro" id="IPR006621">
    <property type="entry name" value="Nose-resist-to-fluoxetine_N"/>
</dbReference>
<feature type="compositionally biased region" description="Acidic residues" evidence="1">
    <location>
        <begin position="47"/>
        <end position="61"/>
    </location>
</feature>
<feature type="region of interest" description="Disordered" evidence="1">
    <location>
        <begin position="26"/>
        <end position="104"/>
    </location>
</feature>
<name>A0A7R9LGJ1_9ACAR</name>